<dbReference type="InterPro" id="IPR014284">
    <property type="entry name" value="RNA_pol_sigma-70_dom"/>
</dbReference>
<name>A0A4R0ME99_9SPHI</name>
<accession>A0A4R0ME99</accession>
<dbReference type="OrthoDB" id="1100095at2"/>
<feature type="domain" description="RNA polymerase sigma factor 70 region 4 type 2" evidence="6">
    <location>
        <begin position="122"/>
        <end position="170"/>
    </location>
</feature>
<dbReference type="GO" id="GO:0016987">
    <property type="term" value="F:sigma factor activity"/>
    <property type="evidence" value="ECO:0007669"/>
    <property type="project" value="UniProtKB-KW"/>
</dbReference>
<evidence type="ECO:0000313" key="8">
    <source>
        <dbReference type="EMBL" id="TKC59338.1"/>
    </source>
</evidence>
<evidence type="ECO:0000313" key="9">
    <source>
        <dbReference type="Proteomes" id="UP000291117"/>
    </source>
</evidence>
<dbReference type="SUPFAM" id="SSF88946">
    <property type="entry name" value="Sigma2 domain of RNA polymerase sigma factors"/>
    <property type="match status" value="1"/>
</dbReference>
<dbReference type="RefSeq" id="WP_131612747.1">
    <property type="nucleotide sequence ID" value="NZ_SJSM01000034.1"/>
</dbReference>
<accession>A0A4U1G6U2</accession>
<evidence type="ECO:0000256" key="2">
    <source>
        <dbReference type="ARBA" id="ARBA00023015"/>
    </source>
</evidence>
<dbReference type="Proteomes" id="UP000291117">
    <property type="component" value="Unassembled WGS sequence"/>
</dbReference>
<dbReference type="CDD" id="cd06171">
    <property type="entry name" value="Sigma70_r4"/>
    <property type="match status" value="1"/>
</dbReference>
<dbReference type="PANTHER" id="PTHR43133">
    <property type="entry name" value="RNA POLYMERASE ECF-TYPE SIGMA FACTO"/>
    <property type="match status" value="1"/>
</dbReference>
<dbReference type="EMBL" id="SWDX01000006">
    <property type="protein sequence ID" value="TKC59338.1"/>
    <property type="molecule type" value="Genomic_DNA"/>
</dbReference>
<reference evidence="7 9" key="1">
    <citation type="submission" date="2019-02" db="EMBL/GenBank/DDBJ databases">
        <title>Pedobacter sp. RP-3-8 sp. nov., isolated from Arctic soil.</title>
        <authorList>
            <person name="Dahal R.H."/>
        </authorList>
    </citation>
    <scope>NUCLEOTIDE SEQUENCE [LARGE SCALE GENOMIC DNA]</scope>
    <source>
        <strain evidence="7 9">RP-3-8</strain>
    </source>
</reference>
<evidence type="ECO:0000259" key="5">
    <source>
        <dbReference type="Pfam" id="PF04542"/>
    </source>
</evidence>
<dbReference type="Proteomes" id="UP000309594">
    <property type="component" value="Unassembled WGS sequence"/>
</dbReference>
<comment type="caution">
    <text evidence="7">The sequence shown here is derived from an EMBL/GenBank/DDBJ whole genome shotgun (WGS) entry which is preliminary data.</text>
</comment>
<keyword evidence="2" id="KW-0805">Transcription regulation</keyword>
<evidence type="ECO:0000313" key="7">
    <source>
        <dbReference type="EMBL" id="TCC84162.1"/>
    </source>
</evidence>
<dbReference type="GO" id="GO:0003677">
    <property type="term" value="F:DNA binding"/>
    <property type="evidence" value="ECO:0007669"/>
    <property type="project" value="InterPro"/>
</dbReference>
<dbReference type="InterPro" id="IPR013249">
    <property type="entry name" value="RNA_pol_sigma70_r4_t2"/>
</dbReference>
<dbReference type="InterPro" id="IPR036388">
    <property type="entry name" value="WH-like_DNA-bd_sf"/>
</dbReference>
<dbReference type="Gene3D" id="1.10.1740.10">
    <property type="match status" value="1"/>
</dbReference>
<dbReference type="InterPro" id="IPR039425">
    <property type="entry name" value="RNA_pol_sigma-70-like"/>
</dbReference>
<keyword evidence="9" id="KW-1185">Reference proteome</keyword>
<dbReference type="EMBL" id="SJSM01000034">
    <property type="protein sequence ID" value="TCC84162.1"/>
    <property type="molecule type" value="Genomic_DNA"/>
</dbReference>
<dbReference type="SUPFAM" id="SSF88659">
    <property type="entry name" value="Sigma3 and sigma4 domains of RNA polymerase sigma factors"/>
    <property type="match status" value="1"/>
</dbReference>
<sequence>MKLTYSTPENKHQQYDDQAFEQLFKAHFKALHAYANAILKDEDDAEEIVQNMFLKFWEKRDLLNVQTSLKAYLYKCIYHDSLNFLKHQKIKTKYQDFASYTMNTKNEPASSKVEMTELTFNIGLALNKLPEQCRTIFQMSRFEELKYKEIADRLGLSVKTIENQMGKALRIMRLELADYLSLILIGLMYYKDFFN</sequence>
<dbReference type="InterPro" id="IPR013325">
    <property type="entry name" value="RNA_pol_sigma_r2"/>
</dbReference>
<gene>
    <name evidence="7" type="ORF">EZ444_25610</name>
    <name evidence="8" type="ORF">FBD94_17350</name>
</gene>
<dbReference type="InterPro" id="IPR013324">
    <property type="entry name" value="RNA_pol_sigma_r3/r4-like"/>
</dbReference>
<evidence type="ECO:0000259" key="6">
    <source>
        <dbReference type="Pfam" id="PF08281"/>
    </source>
</evidence>
<dbReference type="NCBIfam" id="TIGR02985">
    <property type="entry name" value="Sig70_bacteroi1"/>
    <property type="match status" value="1"/>
</dbReference>
<evidence type="ECO:0000256" key="4">
    <source>
        <dbReference type="ARBA" id="ARBA00023163"/>
    </source>
</evidence>
<feature type="domain" description="RNA polymerase sigma-70 region 2" evidence="5">
    <location>
        <begin position="23"/>
        <end position="89"/>
    </location>
</feature>
<evidence type="ECO:0000256" key="1">
    <source>
        <dbReference type="ARBA" id="ARBA00010641"/>
    </source>
</evidence>
<evidence type="ECO:0000256" key="3">
    <source>
        <dbReference type="ARBA" id="ARBA00023082"/>
    </source>
</evidence>
<keyword evidence="3" id="KW-0731">Sigma factor</keyword>
<comment type="similarity">
    <text evidence="1">Belongs to the sigma-70 factor family. ECF subfamily.</text>
</comment>
<dbReference type="PANTHER" id="PTHR43133:SF46">
    <property type="entry name" value="RNA POLYMERASE SIGMA-70 FACTOR ECF SUBFAMILY"/>
    <property type="match status" value="1"/>
</dbReference>
<proteinExistence type="inferred from homology"/>
<dbReference type="GO" id="GO:0006352">
    <property type="term" value="P:DNA-templated transcription initiation"/>
    <property type="evidence" value="ECO:0007669"/>
    <property type="project" value="InterPro"/>
</dbReference>
<dbReference type="Gene3D" id="1.10.10.10">
    <property type="entry name" value="Winged helix-like DNA-binding domain superfamily/Winged helix DNA-binding domain"/>
    <property type="match status" value="1"/>
</dbReference>
<keyword evidence="4" id="KW-0804">Transcription</keyword>
<dbReference type="InterPro" id="IPR007627">
    <property type="entry name" value="RNA_pol_sigma70_r2"/>
</dbReference>
<dbReference type="NCBIfam" id="TIGR02937">
    <property type="entry name" value="sigma70-ECF"/>
    <property type="match status" value="1"/>
</dbReference>
<dbReference type="InterPro" id="IPR014327">
    <property type="entry name" value="RNA_pol_sigma70_bacteroid"/>
</dbReference>
<evidence type="ECO:0000313" key="10">
    <source>
        <dbReference type="Proteomes" id="UP000309594"/>
    </source>
</evidence>
<dbReference type="AlphaFoldDB" id="A0A4R0ME99"/>
<protein>
    <submittedName>
        <fullName evidence="7">RNA polymerase sigma-70 factor</fullName>
    </submittedName>
</protein>
<dbReference type="Pfam" id="PF04542">
    <property type="entry name" value="Sigma70_r2"/>
    <property type="match status" value="1"/>
</dbReference>
<reference evidence="8 10" key="2">
    <citation type="submission" date="2019-04" db="EMBL/GenBank/DDBJ databases">
        <title>Pedobacter sp. RP-1-16 sp. nov., isolated from Arctic soil.</title>
        <authorList>
            <person name="Dahal R.H."/>
            <person name="Kim D.-U."/>
        </authorList>
    </citation>
    <scope>NUCLEOTIDE SEQUENCE [LARGE SCALE GENOMIC DNA]</scope>
    <source>
        <strain evidence="8 10">RP-1-16</strain>
    </source>
</reference>
<organism evidence="7 9">
    <name type="scientific">Pedobacter hiemivivus</name>
    <dbReference type="NCBI Taxonomy" id="2530454"/>
    <lineage>
        <taxon>Bacteria</taxon>
        <taxon>Pseudomonadati</taxon>
        <taxon>Bacteroidota</taxon>
        <taxon>Sphingobacteriia</taxon>
        <taxon>Sphingobacteriales</taxon>
        <taxon>Sphingobacteriaceae</taxon>
        <taxon>Pedobacter</taxon>
    </lineage>
</organism>
<dbReference type="Pfam" id="PF08281">
    <property type="entry name" value="Sigma70_r4_2"/>
    <property type="match status" value="1"/>
</dbReference>